<evidence type="ECO:0000313" key="2">
    <source>
        <dbReference type="Proteomes" id="UP001176883"/>
    </source>
</evidence>
<dbReference type="RefSeq" id="WP_303278663.1">
    <property type="nucleotide sequence ID" value="NZ_JAUOEK010000140.1"/>
</dbReference>
<evidence type="ECO:0000313" key="1">
    <source>
        <dbReference type="EMBL" id="MDO5970965.1"/>
    </source>
</evidence>
<reference evidence="1" key="1">
    <citation type="submission" date="2023-07" db="EMBL/GenBank/DDBJ databases">
        <title>Two novel species in the genus Flavivirga.</title>
        <authorList>
            <person name="Kwon K."/>
        </authorList>
    </citation>
    <scope>NUCLEOTIDE SEQUENCE</scope>
    <source>
        <strain evidence="1">KCTC 52353</strain>
    </source>
</reference>
<protein>
    <recommendedName>
        <fullName evidence="3">Outer membrane protein beta-barrel domain-containing protein</fullName>
    </recommendedName>
</protein>
<comment type="caution">
    <text evidence="1">The sequence shown here is derived from an EMBL/GenBank/DDBJ whole genome shotgun (WGS) entry which is preliminary data.</text>
</comment>
<keyword evidence="2" id="KW-1185">Reference proteome</keyword>
<name>A0ABT8WCW8_9FLAO</name>
<gene>
    <name evidence="1" type="ORF">Q4Q35_14250</name>
</gene>
<dbReference type="Proteomes" id="UP001176883">
    <property type="component" value="Unassembled WGS sequence"/>
</dbReference>
<accession>A0ABT8WCW8</accession>
<proteinExistence type="predicted"/>
<dbReference type="EMBL" id="JAUOEK010000140">
    <property type="protein sequence ID" value="MDO5970965.1"/>
    <property type="molecule type" value="Genomic_DNA"/>
</dbReference>
<organism evidence="1 2">
    <name type="scientific">Flavivirga aquimarina</name>
    <dbReference type="NCBI Taxonomy" id="2027862"/>
    <lineage>
        <taxon>Bacteria</taxon>
        <taxon>Pseudomonadati</taxon>
        <taxon>Bacteroidota</taxon>
        <taxon>Flavobacteriia</taxon>
        <taxon>Flavobacteriales</taxon>
        <taxon>Flavobacteriaceae</taxon>
        <taxon>Flavivirga</taxon>
    </lineage>
</organism>
<evidence type="ECO:0008006" key="3">
    <source>
        <dbReference type="Google" id="ProtNLM"/>
    </source>
</evidence>
<sequence length="286" mass="32869">MIKKLILVTLYISLFLNQTYGQQTNLDQVKYTSTNKGKIFLYWGGNRGYFSKTDITFKGKDYNFTLNNMVAHDKPKGYHIDYINPFRMTIPQTNFRLGYFFTNHYNVSIGVDHMKYVVTKNQRANISGSINLPDTETGATFNGVYNDVPIFLTENFLEFEHTDGLNYINIEIARMDDLSKIFRIRNTDIIQINLTEGISGGLLYPKTNATLLGKKRHDDFHISGYGLSLKGGLNLTFLKYFFVQAELKGGYINMKDIRTTESIEDRASQNFLFLERIIAVGGIFRI</sequence>